<organism evidence="7 8">
    <name type="scientific">Algimonas porphyrae</name>
    <dbReference type="NCBI Taxonomy" id="1128113"/>
    <lineage>
        <taxon>Bacteria</taxon>
        <taxon>Pseudomonadati</taxon>
        <taxon>Pseudomonadota</taxon>
        <taxon>Alphaproteobacteria</taxon>
        <taxon>Maricaulales</taxon>
        <taxon>Robiginitomaculaceae</taxon>
        <taxon>Algimonas</taxon>
    </lineage>
</organism>
<keyword evidence="4" id="KW-1278">Translocase</keyword>
<evidence type="ECO:0000256" key="4">
    <source>
        <dbReference type="ARBA" id="ARBA00022967"/>
    </source>
</evidence>
<dbReference type="InterPro" id="IPR003439">
    <property type="entry name" value="ABC_transporter-like_ATP-bd"/>
</dbReference>
<dbReference type="InterPro" id="IPR003593">
    <property type="entry name" value="AAA+_ATPase"/>
</dbReference>
<dbReference type="PANTHER" id="PTHR42794:SF1">
    <property type="entry name" value="HEMIN IMPORT ATP-BINDING PROTEIN HMUV"/>
    <property type="match status" value="1"/>
</dbReference>
<keyword evidence="3" id="KW-0067">ATP-binding</keyword>
<dbReference type="SMART" id="SM00382">
    <property type="entry name" value="AAA"/>
    <property type="match status" value="1"/>
</dbReference>
<sequence length="253" mass="26461">MAELSVSRLSVVAGGAQVVSHISLQLSRGEFVVLLGPNGAGKSMTLRAMLGLVPSTGSVTLDGASVPDMAPSERARHIAYLPQSTALAWPARTRDVVSLGRFSHGAAVGRLGRDDAHAVDMALSECALEAFSDRRVDSLSGGEMARVHCARAFAARTTFLLADEPVAALDPAQAFRIMDLLQKKARRGLGVLVVLHDIALAARYADRMILMKAGELVADGPTESVLTGESVSALYGVTAHVAGRQVALNGLPD</sequence>
<keyword evidence="1" id="KW-0813">Transport</keyword>
<keyword evidence="2" id="KW-0547">Nucleotide-binding</keyword>
<reference evidence="7" key="2">
    <citation type="submission" date="2023-01" db="EMBL/GenBank/DDBJ databases">
        <title>Draft genome sequence of Algimonas porphyrae strain NBRC 108216.</title>
        <authorList>
            <person name="Sun Q."/>
            <person name="Mori K."/>
        </authorList>
    </citation>
    <scope>NUCLEOTIDE SEQUENCE</scope>
    <source>
        <strain evidence="7">NBRC 108216</strain>
    </source>
</reference>
<name>A0ABQ5V3M0_9PROT</name>
<accession>A0ABQ5V3M0</accession>
<dbReference type="SUPFAM" id="SSF52540">
    <property type="entry name" value="P-loop containing nucleoside triphosphate hydrolases"/>
    <property type="match status" value="1"/>
</dbReference>
<dbReference type="EMBL" id="BSNJ01000005">
    <property type="protein sequence ID" value="GLQ21642.1"/>
    <property type="molecule type" value="Genomic_DNA"/>
</dbReference>
<dbReference type="Pfam" id="PF00005">
    <property type="entry name" value="ABC_tran"/>
    <property type="match status" value="1"/>
</dbReference>
<feature type="domain" description="ABC transporter" evidence="6">
    <location>
        <begin position="4"/>
        <end position="238"/>
    </location>
</feature>
<protein>
    <submittedName>
        <fullName evidence="7">ABC transporter</fullName>
    </submittedName>
</protein>
<dbReference type="Proteomes" id="UP001161390">
    <property type="component" value="Unassembled WGS sequence"/>
</dbReference>
<dbReference type="RefSeq" id="WP_284373400.1">
    <property type="nucleotide sequence ID" value="NZ_BSNJ01000005.1"/>
</dbReference>
<comment type="function">
    <text evidence="5">Part of the ABC transporter complex HmuTUV involved in hemin import. Responsible for energy coupling to the transport system.</text>
</comment>
<gene>
    <name evidence="7" type="ORF">GCM10007854_25970</name>
</gene>
<evidence type="ECO:0000256" key="5">
    <source>
        <dbReference type="ARBA" id="ARBA00037066"/>
    </source>
</evidence>
<evidence type="ECO:0000256" key="3">
    <source>
        <dbReference type="ARBA" id="ARBA00022840"/>
    </source>
</evidence>
<evidence type="ECO:0000256" key="2">
    <source>
        <dbReference type="ARBA" id="ARBA00022741"/>
    </source>
</evidence>
<evidence type="ECO:0000313" key="7">
    <source>
        <dbReference type="EMBL" id="GLQ21642.1"/>
    </source>
</evidence>
<proteinExistence type="predicted"/>
<dbReference type="PROSITE" id="PS50893">
    <property type="entry name" value="ABC_TRANSPORTER_2"/>
    <property type="match status" value="1"/>
</dbReference>
<evidence type="ECO:0000259" key="6">
    <source>
        <dbReference type="PROSITE" id="PS50893"/>
    </source>
</evidence>
<dbReference type="PANTHER" id="PTHR42794">
    <property type="entry name" value="HEMIN IMPORT ATP-BINDING PROTEIN HMUV"/>
    <property type="match status" value="1"/>
</dbReference>
<comment type="caution">
    <text evidence="7">The sequence shown here is derived from an EMBL/GenBank/DDBJ whole genome shotgun (WGS) entry which is preliminary data.</text>
</comment>
<dbReference type="CDD" id="cd03214">
    <property type="entry name" value="ABC_Iron-Siderophores_B12_Hemin"/>
    <property type="match status" value="1"/>
</dbReference>
<keyword evidence="8" id="KW-1185">Reference proteome</keyword>
<evidence type="ECO:0000256" key="1">
    <source>
        <dbReference type="ARBA" id="ARBA00022448"/>
    </source>
</evidence>
<reference evidence="7" key="1">
    <citation type="journal article" date="2014" name="Int. J. Syst. Evol. Microbiol.">
        <title>Complete genome of a new Firmicutes species belonging to the dominant human colonic microbiota ('Ruminococcus bicirculans') reveals two chromosomes and a selective capacity to utilize plant glucans.</title>
        <authorList>
            <consortium name="NISC Comparative Sequencing Program"/>
            <person name="Wegmann U."/>
            <person name="Louis P."/>
            <person name="Goesmann A."/>
            <person name="Henrissat B."/>
            <person name="Duncan S.H."/>
            <person name="Flint H.J."/>
        </authorList>
    </citation>
    <scope>NUCLEOTIDE SEQUENCE</scope>
    <source>
        <strain evidence="7">NBRC 108216</strain>
    </source>
</reference>
<dbReference type="InterPro" id="IPR027417">
    <property type="entry name" value="P-loop_NTPase"/>
</dbReference>
<evidence type="ECO:0000313" key="8">
    <source>
        <dbReference type="Proteomes" id="UP001161390"/>
    </source>
</evidence>
<dbReference type="Gene3D" id="3.40.50.300">
    <property type="entry name" value="P-loop containing nucleotide triphosphate hydrolases"/>
    <property type="match status" value="1"/>
</dbReference>